<evidence type="ECO:0000259" key="1">
    <source>
        <dbReference type="Pfam" id="PF11706"/>
    </source>
</evidence>
<name>A0ABY8WPV8_9ACTN</name>
<dbReference type="Gene3D" id="1.10.3300.10">
    <property type="entry name" value="Jann2411-like domain"/>
    <property type="match status" value="1"/>
</dbReference>
<dbReference type="InterPro" id="IPR021005">
    <property type="entry name" value="Znf_CGNR"/>
</dbReference>
<keyword evidence="3" id="KW-1185">Reference proteome</keyword>
<sequence length="190" mass="20366">MALPSPRPELGDEELLIAVANTAHAEADEFTDAASVRDWWGGLTASAAERAPVAPEGVAMLRALRRLIRALALRNNGLEPDPGDTSGLDALSLRLDLSGAPSLRADEPGDLARDVCAATVAALLRASARPSWPRIKACRGEDCRWVFLDASRNSSRRWCAMADCGNRAKIAAFRTRHRGGPARSVRPAPH</sequence>
<dbReference type="RefSeq" id="WP_284920485.1">
    <property type="nucleotide sequence ID" value="NZ_CP126980.1"/>
</dbReference>
<dbReference type="InterPro" id="IPR010852">
    <property type="entry name" value="ABATE"/>
</dbReference>
<dbReference type="PANTHER" id="PTHR35525:SF3">
    <property type="entry name" value="BLL6575 PROTEIN"/>
    <property type="match status" value="1"/>
</dbReference>
<dbReference type="SUPFAM" id="SSF160904">
    <property type="entry name" value="Jann2411-like"/>
    <property type="match status" value="1"/>
</dbReference>
<dbReference type="Proteomes" id="UP001240150">
    <property type="component" value="Chromosome"/>
</dbReference>
<feature type="domain" description="Zinc finger CGNR" evidence="1">
    <location>
        <begin position="134"/>
        <end position="177"/>
    </location>
</feature>
<gene>
    <name evidence="2" type="ORF">ACTOB_002679</name>
</gene>
<dbReference type="EMBL" id="CP126980">
    <property type="protein sequence ID" value="WIM99046.1"/>
    <property type="molecule type" value="Genomic_DNA"/>
</dbReference>
<organism evidence="2 3">
    <name type="scientific">Actinoplanes oblitus</name>
    <dbReference type="NCBI Taxonomy" id="3040509"/>
    <lineage>
        <taxon>Bacteria</taxon>
        <taxon>Bacillati</taxon>
        <taxon>Actinomycetota</taxon>
        <taxon>Actinomycetes</taxon>
        <taxon>Micromonosporales</taxon>
        <taxon>Micromonosporaceae</taxon>
        <taxon>Actinoplanes</taxon>
    </lineage>
</organism>
<evidence type="ECO:0000313" key="2">
    <source>
        <dbReference type="EMBL" id="WIM99046.1"/>
    </source>
</evidence>
<protein>
    <submittedName>
        <fullName evidence="2">CGNR zinc finger domain-containing protein</fullName>
    </submittedName>
</protein>
<dbReference type="InterPro" id="IPR023286">
    <property type="entry name" value="ABATE_dom_sf"/>
</dbReference>
<dbReference type="PANTHER" id="PTHR35525">
    <property type="entry name" value="BLL6575 PROTEIN"/>
    <property type="match status" value="1"/>
</dbReference>
<reference evidence="2 3" key="1">
    <citation type="submission" date="2023-06" db="EMBL/GenBank/DDBJ databases">
        <authorList>
            <person name="Yushchuk O."/>
            <person name="Binda E."/>
            <person name="Ruckert-Reed C."/>
            <person name="Fedorenko V."/>
            <person name="Kalinowski J."/>
            <person name="Marinelli F."/>
        </authorList>
    </citation>
    <scope>NUCLEOTIDE SEQUENCE [LARGE SCALE GENOMIC DNA]</scope>
    <source>
        <strain evidence="2 3">NRRL 3884</strain>
    </source>
</reference>
<dbReference type="Pfam" id="PF11706">
    <property type="entry name" value="zf-CGNR"/>
    <property type="match status" value="1"/>
</dbReference>
<evidence type="ECO:0000313" key="3">
    <source>
        <dbReference type="Proteomes" id="UP001240150"/>
    </source>
</evidence>
<proteinExistence type="predicted"/>
<accession>A0ABY8WPV8</accession>